<feature type="compositionally biased region" description="Basic and acidic residues" evidence="1">
    <location>
        <begin position="1"/>
        <end position="11"/>
    </location>
</feature>
<proteinExistence type="predicted"/>
<comment type="caution">
    <text evidence="2">The sequence shown here is derived from an EMBL/GenBank/DDBJ whole genome shotgun (WGS) entry which is preliminary data.</text>
</comment>
<reference evidence="2" key="1">
    <citation type="submission" date="2021-01" db="EMBL/GenBank/DDBJ databases">
        <title>Whole genome shotgun sequence of Virgisporangium aurantiacum NBRC 16421.</title>
        <authorList>
            <person name="Komaki H."/>
            <person name="Tamura T."/>
        </authorList>
    </citation>
    <scope>NUCLEOTIDE SEQUENCE</scope>
    <source>
        <strain evidence="2">NBRC 16421</strain>
    </source>
</reference>
<dbReference type="AlphaFoldDB" id="A0A8J3ZL94"/>
<evidence type="ECO:0000256" key="1">
    <source>
        <dbReference type="SAM" id="MobiDB-lite"/>
    </source>
</evidence>
<gene>
    <name evidence="2" type="ORF">Vau01_123790</name>
</gene>
<accession>A0A8J3ZL94</accession>
<evidence type="ECO:0000313" key="2">
    <source>
        <dbReference type="EMBL" id="GIJ64863.1"/>
    </source>
</evidence>
<sequence>MRQVDEREVGGTERSMSGAADAKIDGGEQKAAPPAILRQRPGCTER</sequence>
<protein>
    <submittedName>
        <fullName evidence="2">Uncharacterized protein</fullName>
    </submittedName>
</protein>
<keyword evidence="3" id="KW-1185">Reference proteome</keyword>
<name>A0A8J3ZL94_9ACTN</name>
<organism evidence="2 3">
    <name type="scientific">Virgisporangium aurantiacum</name>
    <dbReference type="NCBI Taxonomy" id="175570"/>
    <lineage>
        <taxon>Bacteria</taxon>
        <taxon>Bacillati</taxon>
        <taxon>Actinomycetota</taxon>
        <taxon>Actinomycetes</taxon>
        <taxon>Micromonosporales</taxon>
        <taxon>Micromonosporaceae</taxon>
        <taxon>Virgisporangium</taxon>
    </lineage>
</organism>
<evidence type="ECO:0000313" key="3">
    <source>
        <dbReference type="Proteomes" id="UP000612585"/>
    </source>
</evidence>
<dbReference type="EMBL" id="BOPG01000133">
    <property type="protein sequence ID" value="GIJ64863.1"/>
    <property type="molecule type" value="Genomic_DNA"/>
</dbReference>
<feature type="region of interest" description="Disordered" evidence="1">
    <location>
        <begin position="1"/>
        <end position="46"/>
    </location>
</feature>
<dbReference type="Proteomes" id="UP000612585">
    <property type="component" value="Unassembled WGS sequence"/>
</dbReference>